<organism evidence="2 3">
    <name type="scientific">Araneus ventricosus</name>
    <name type="common">Orbweaver spider</name>
    <name type="synonym">Epeira ventricosa</name>
    <dbReference type="NCBI Taxonomy" id="182803"/>
    <lineage>
        <taxon>Eukaryota</taxon>
        <taxon>Metazoa</taxon>
        <taxon>Ecdysozoa</taxon>
        <taxon>Arthropoda</taxon>
        <taxon>Chelicerata</taxon>
        <taxon>Arachnida</taxon>
        <taxon>Araneae</taxon>
        <taxon>Araneomorphae</taxon>
        <taxon>Entelegynae</taxon>
        <taxon>Araneoidea</taxon>
        <taxon>Araneidae</taxon>
        <taxon>Araneus</taxon>
    </lineage>
</organism>
<proteinExistence type="predicted"/>
<name>A0A4Y2I6E9_ARAVE</name>
<evidence type="ECO:0000256" key="1">
    <source>
        <dbReference type="SAM" id="SignalP"/>
    </source>
</evidence>
<keyword evidence="3" id="KW-1185">Reference proteome</keyword>
<dbReference type="EMBL" id="BGPR01002403">
    <property type="protein sequence ID" value="GBM72839.1"/>
    <property type="molecule type" value="Genomic_DNA"/>
</dbReference>
<keyword evidence="1" id="KW-0732">Signal</keyword>
<protein>
    <submittedName>
        <fullName evidence="2">Uncharacterized protein</fullName>
    </submittedName>
</protein>
<comment type="caution">
    <text evidence="2">The sequence shown here is derived from an EMBL/GenBank/DDBJ whole genome shotgun (WGS) entry which is preliminary data.</text>
</comment>
<dbReference type="Proteomes" id="UP000499080">
    <property type="component" value="Unassembled WGS sequence"/>
</dbReference>
<dbReference type="AlphaFoldDB" id="A0A4Y2I6E9"/>
<evidence type="ECO:0000313" key="3">
    <source>
        <dbReference type="Proteomes" id="UP000499080"/>
    </source>
</evidence>
<feature type="signal peptide" evidence="1">
    <location>
        <begin position="1"/>
        <end position="15"/>
    </location>
</feature>
<sequence>MLQTFTFLFTWPVECAWLEEYTFSMSINSRLTFWDSISLGNELPYSRYPDGTVHHARLLLIQGFHGRILSESARNVFLTTRCIPWFCRPLSKLLSIYLIFPLLYILHTLYEELSLGPHLLHVVRFSVPAVPLAQKETKLGVACLQSN</sequence>
<gene>
    <name evidence="2" type="ORF">AVEN_17888_1</name>
</gene>
<reference evidence="2 3" key="1">
    <citation type="journal article" date="2019" name="Sci. Rep.">
        <title>Orb-weaving spider Araneus ventricosus genome elucidates the spidroin gene catalogue.</title>
        <authorList>
            <person name="Kono N."/>
            <person name="Nakamura H."/>
            <person name="Ohtoshi R."/>
            <person name="Moran D.A.P."/>
            <person name="Shinohara A."/>
            <person name="Yoshida Y."/>
            <person name="Fujiwara M."/>
            <person name="Mori M."/>
            <person name="Tomita M."/>
            <person name="Arakawa K."/>
        </authorList>
    </citation>
    <scope>NUCLEOTIDE SEQUENCE [LARGE SCALE GENOMIC DNA]</scope>
</reference>
<accession>A0A4Y2I6E9</accession>
<feature type="chain" id="PRO_5021494038" evidence="1">
    <location>
        <begin position="16"/>
        <end position="147"/>
    </location>
</feature>
<evidence type="ECO:0000313" key="2">
    <source>
        <dbReference type="EMBL" id="GBM72839.1"/>
    </source>
</evidence>